<protein>
    <recommendedName>
        <fullName evidence="1">EVE domain-containing protein</fullName>
    </recommendedName>
</protein>
<dbReference type="PANTHER" id="PTHR14087">
    <property type="entry name" value="THYMOCYTE NUCLEAR PROTEIN 1"/>
    <property type="match status" value="1"/>
</dbReference>
<evidence type="ECO:0000313" key="2">
    <source>
        <dbReference type="EMBL" id="EER58786.1"/>
    </source>
</evidence>
<comment type="caution">
    <text evidence="2">The sequence shown here is derived from an EMBL/GenBank/DDBJ whole genome shotgun (WGS) entry which is preliminary data.</text>
</comment>
<evidence type="ECO:0000313" key="3">
    <source>
        <dbReference type="Proteomes" id="UP000003856"/>
    </source>
</evidence>
<dbReference type="SUPFAM" id="SSF88697">
    <property type="entry name" value="PUA domain-like"/>
    <property type="match status" value="1"/>
</dbReference>
<dbReference type="InterPro" id="IPR002740">
    <property type="entry name" value="EVE_domain"/>
</dbReference>
<proteinExistence type="predicted"/>
<dbReference type="EMBL" id="ACQT01000205">
    <property type="protein sequence ID" value="EER58786.1"/>
    <property type="molecule type" value="Genomic_DNA"/>
</dbReference>
<dbReference type="Gene3D" id="3.10.590.10">
    <property type="entry name" value="ph1033 like domains"/>
    <property type="match status" value="1"/>
</dbReference>
<gene>
    <name evidence="2" type="ORF">AcdelDRAFT_3645</name>
</gene>
<dbReference type="InterPro" id="IPR047197">
    <property type="entry name" value="THYN1-like_EVE"/>
</dbReference>
<dbReference type="RefSeq" id="WP_005799351.1">
    <property type="nucleotide sequence ID" value="NZ_ACQT01000205.1"/>
</dbReference>
<feature type="domain" description="EVE" evidence="1">
    <location>
        <begin position="13"/>
        <end position="160"/>
    </location>
</feature>
<dbReference type="InterPro" id="IPR015947">
    <property type="entry name" value="PUA-like_sf"/>
</dbReference>
<evidence type="ECO:0000259" key="1">
    <source>
        <dbReference type="Pfam" id="PF01878"/>
    </source>
</evidence>
<name>C5T9R5_ACIDE</name>
<dbReference type="OrthoDB" id="9791347at2"/>
<dbReference type="AlphaFoldDB" id="C5T9R5"/>
<reference evidence="2 3" key="1">
    <citation type="submission" date="2009-05" db="EMBL/GenBank/DDBJ databases">
        <title>The draft genome of Acidovorax delafieldii 2AN.</title>
        <authorList>
            <consortium name="US DOE Joint Genome Institute (JGI-PGF)"/>
            <person name="Lucas S."/>
            <person name="Copeland A."/>
            <person name="Lapidus A."/>
            <person name="Glavina del Rio T."/>
            <person name="Tice H."/>
            <person name="Bruce D."/>
            <person name="Goodwin L."/>
            <person name="Pitluck S."/>
            <person name="Larimer F."/>
            <person name="Land M.L."/>
            <person name="Hauser L."/>
            <person name="Shelobolina E.S."/>
            <person name="Picardal F."/>
            <person name="Roden E."/>
            <person name="Emerson D."/>
        </authorList>
    </citation>
    <scope>NUCLEOTIDE SEQUENCE [LARGE SCALE GENOMIC DNA]</scope>
    <source>
        <strain evidence="2 3">2AN</strain>
    </source>
</reference>
<dbReference type="CDD" id="cd21133">
    <property type="entry name" value="EVE"/>
    <property type="match status" value="1"/>
</dbReference>
<dbReference type="PANTHER" id="PTHR14087:SF7">
    <property type="entry name" value="THYMOCYTE NUCLEAR PROTEIN 1"/>
    <property type="match status" value="1"/>
</dbReference>
<dbReference type="PATRIC" id="fig|573060.9.peg.1345"/>
<organism evidence="2 3">
    <name type="scientific">Acidovorax delafieldii 2AN</name>
    <dbReference type="NCBI Taxonomy" id="573060"/>
    <lineage>
        <taxon>Bacteria</taxon>
        <taxon>Pseudomonadati</taxon>
        <taxon>Pseudomonadota</taxon>
        <taxon>Betaproteobacteria</taxon>
        <taxon>Burkholderiales</taxon>
        <taxon>Comamonadaceae</taxon>
        <taxon>Acidovorax</taxon>
    </lineage>
</organism>
<dbReference type="Pfam" id="PF01878">
    <property type="entry name" value="EVE"/>
    <property type="match status" value="1"/>
</dbReference>
<sequence>MPTPLATAHHRPQYWLMKSEPNECSIDDALAAPDATVPWTGVRNYQARNFMRDAMQVGDSVLFYHSSCPQPGIAGIARVASGTRPDPTQFDPASPYFDPRSAPEKPRWLLLDVQALRKTRLLALAELRAHPALAQMRVLQRANRLSITPVEPAEWDAILAALADPASAVA</sequence>
<accession>C5T9R5</accession>
<keyword evidence="3" id="KW-1185">Reference proteome</keyword>
<dbReference type="Proteomes" id="UP000003856">
    <property type="component" value="Unassembled WGS sequence"/>
</dbReference>
<dbReference type="InterPro" id="IPR052181">
    <property type="entry name" value="5hmC_binding"/>
</dbReference>